<protein>
    <submittedName>
        <fullName evidence="1">Uncharacterized protein</fullName>
    </submittedName>
</protein>
<comment type="caution">
    <text evidence="1">The sequence shown here is derived from an EMBL/GenBank/DDBJ whole genome shotgun (WGS) entry which is preliminary data.</text>
</comment>
<gene>
    <name evidence="1" type="ORF">I8748_23385</name>
</gene>
<sequence>MDSLTLAVTNELHRTPRELTASPNIQPMTRFIHDQFAKDYLEQLLTLVRFRVAKIAPTISTSACFQILVEKSLENICMILAIPACKFRLMGIE</sequence>
<reference evidence="1 2" key="1">
    <citation type="journal article" date="2021" name="Int. J. Syst. Evol. Microbiol.">
        <title>Amazonocrinis nigriterrae gen. nov., sp. nov., Atlanticothrix silvestris gen. nov., sp. nov. and Dendronalium phyllosphericum gen. nov., sp. nov., nostocacean cyanobacteria from Brazilian environments.</title>
        <authorList>
            <person name="Alvarenga D.O."/>
            <person name="Andreote A.P.D."/>
            <person name="Branco L.H.Z."/>
            <person name="Delbaje E."/>
            <person name="Cruz R.B."/>
            <person name="Varani A.M."/>
            <person name="Fiore M.F."/>
        </authorList>
    </citation>
    <scope>NUCLEOTIDE SEQUENCE [LARGE SCALE GENOMIC DNA]</scope>
    <source>
        <strain evidence="1 2">CENA67</strain>
    </source>
</reference>
<proteinExistence type="predicted"/>
<dbReference type="Proteomes" id="UP000632766">
    <property type="component" value="Unassembled WGS sequence"/>
</dbReference>
<keyword evidence="2" id="KW-1185">Reference proteome</keyword>
<evidence type="ECO:0000313" key="2">
    <source>
        <dbReference type="Proteomes" id="UP000632766"/>
    </source>
</evidence>
<organism evidence="1 2">
    <name type="scientific">Amazonocrinis nigriterrae CENA67</name>
    <dbReference type="NCBI Taxonomy" id="2794033"/>
    <lineage>
        <taxon>Bacteria</taxon>
        <taxon>Bacillati</taxon>
        <taxon>Cyanobacteriota</taxon>
        <taxon>Cyanophyceae</taxon>
        <taxon>Nostocales</taxon>
        <taxon>Nostocaceae</taxon>
        <taxon>Amazonocrinis</taxon>
        <taxon>Amazonocrinis nigriterrae</taxon>
    </lineage>
</organism>
<dbReference type="EMBL" id="JAECZC010000055">
    <property type="protein sequence ID" value="MBH8565090.1"/>
    <property type="molecule type" value="Genomic_DNA"/>
</dbReference>
<evidence type="ECO:0000313" key="1">
    <source>
        <dbReference type="EMBL" id="MBH8565090.1"/>
    </source>
</evidence>
<accession>A0A8J7LAJ9</accession>
<name>A0A8J7LAJ9_9NOST</name>
<dbReference type="AlphaFoldDB" id="A0A8J7LAJ9"/>
<dbReference type="RefSeq" id="WP_214662711.1">
    <property type="nucleotide sequence ID" value="NZ_JAECZC010000055.1"/>
</dbReference>